<protein>
    <recommendedName>
        <fullName evidence="3 8">U3 small nucleolar RNA-associated protein 10</fullName>
    </recommendedName>
</protein>
<proteinExistence type="inferred from homology"/>
<dbReference type="Proteomes" id="UP000646827">
    <property type="component" value="Unassembled WGS sequence"/>
</dbReference>
<dbReference type="EMBL" id="JAEPRB010000109">
    <property type="protein sequence ID" value="KAG2221447.1"/>
    <property type="molecule type" value="Genomic_DNA"/>
</dbReference>
<dbReference type="InterPro" id="IPR012954">
    <property type="entry name" value="BP28_C_dom"/>
</dbReference>
<dbReference type="GO" id="GO:0030686">
    <property type="term" value="C:90S preribosome"/>
    <property type="evidence" value="ECO:0007669"/>
    <property type="project" value="TreeGrafter"/>
</dbReference>
<dbReference type="Pfam" id="PF08146">
    <property type="entry name" value="BP28CT"/>
    <property type="match status" value="1"/>
</dbReference>
<keyword evidence="5 8" id="KW-0698">rRNA processing</keyword>
<feature type="domain" description="BP28 C-terminal" evidence="9">
    <location>
        <begin position="1813"/>
        <end position="1969"/>
    </location>
</feature>
<dbReference type="InterPro" id="IPR011989">
    <property type="entry name" value="ARM-like"/>
</dbReference>
<accession>A0A8H7S230</accession>
<evidence type="ECO:0000313" key="11">
    <source>
        <dbReference type="Proteomes" id="UP000646827"/>
    </source>
</evidence>
<evidence type="ECO:0000256" key="7">
    <source>
        <dbReference type="ARBA" id="ARBA00023274"/>
    </source>
</evidence>
<dbReference type="GO" id="GO:0000462">
    <property type="term" value="P:maturation of SSU-rRNA from tricistronic rRNA transcript (SSU-rRNA, 5.8S rRNA, LSU-rRNA)"/>
    <property type="evidence" value="ECO:0007669"/>
    <property type="project" value="TreeGrafter"/>
</dbReference>
<keyword evidence="6 8" id="KW-0539">Nucleus</keyword>
<reference evidence="10 11" key="1">
    <citation type="submission" date="2020-12" db="EMBL/GenBank/DDBJ databases">
        <title>Metabolic potential, ecology and presence of endohyphal bacteria is reflected in genomic diversity of Mucoromycotina.</title>
        <authorList>
            <person name="Muszewska A."/>
            <person name="Okrasinska A."/>
            <person name="Steczkiewicz K."/>
            <person name="Drgas O."/>
            <person name="Orlowska M."/>
            <person name="Perlinska-Lenart U."/>
            <person name="Aleksandrzak-Piekarczyk T."/>
            <person name="Szatraj K."/>
            <person name="Zielenkiewicz U."/>
            <person name="Pilsyk S."/>
            <person name="Malc E."/>
            <person name="Mieczkowski P."/>
            <person name="Kruszewska J.S."/>
            <person name="Biernat P."/>
            <person name="Pawlowska J."/>
        </authorList>
    </citation>
    <scope>NUCLEOTIDE SEQUENCE [LARGE SCALE GENOMIC DNA]</scope>
    <source>
        <strain evidence="10 11">CBS 142.35</strain>
    </source>
</reference>
<dbReference type="Gene3D" id="1.25.10.10">
    <property type="entry name" value="Leucine-rich Repeat Variant"/>
    <property type="match status" value="1"/>
</dbReference>
<dbReference type="InterPro" id="IPR056473">
    <property type="entry name" value="HEAT_Utp10/HEAT1"/>
</dbReference>
<dbReference type="SUPFAM" id="SSF48371">
    <property type="entry name" value="ARM repeat"/>
    <property type="match status" value="3"/>
</dbReference>
<dbReference type="OrthoDB" id="31183at2759"/>
<evidence type="ECO:0000256" key="5">
    <source>
        <dbReference type="ARBA" id="ARBA00022552"/>
    </source>
</evidence>
<evidence type="ECO:0000256" key="3">
    <source>
        <dbReference type="ARBA" id="ARBA00015399"/>
    </source>
</evidence>
<comment type="caution">
    <text evidence="10">The sequence shown here is derived from an EMBL/GenBank/DDBJ whole genome shotgun (WGS) entry which is preliminary data.</text>
</comment>
<dbReference type="InterPro" id="IPR040191">
    <property type="entry name" value="UTP10"/>
</dbReference>
<keyword evidence="7 8" id="KW-0687">Ribonucleoprotein</keyword>
<dbReference type="InterPro" id="IPR022125">
    <property type="entry name" value="U3snoRNP10_N"/>
</dbReference>
<gene>
    <name evidence="10" type="ORF">INT45_005252</name>
</gene>
<organism evidence="10 11">
    <name type="scientific">Circinella minor</name>
    <dbReference type="NCBI Taxonomy" id="1195481"/>
    <lineage>
        <taxon>Eukaryota</taxon>
        <taxon>Fungi</taxon>
        <taxon>Fungi incertae sedis</taxon>
        <taxon>Mucoromycota</taxon>
        <taxon>Mucoromycotina</taxon>
        <taxon>Mucoromycetes</taxon>
        <taxon>Mucorales</taxon>
        <taxon>Lichtheimiaceae</taxon>
        <taxon>Circinella</taxon>
    </lineage>
</organism>
<evidence type="ECO:0000256" key="4">
    <source>
        <dbReference type="ARBA" id="ARBA00022517"/>
    </source>
</evidence>
<dbReference type="PANTHER" id="PTHR13457">
    <property type="entry name" value="BAP28"/>
    <property type="match status" value="1"/>
</dbReference>
<name>A0A8H7S230_9FUNG</name>
<dbReference type="GO" id="GO:0030515">
    <property type="term" value="F:snoRNA binding"/>
    <property type="evidence" value="ECO:0007669"/>
    <property type="project" value="TreeGrafter"/>
</dbReference>
<keyword evidence="11" id="KW-1185">Reference proteome</keyword>
<dbReference type="SMART" id="SM01036">
    <property type="entry name" value="BP28CT"/>
    <property type="match status" value="1"/>
</dbReference>
<dbReference type="InterPro" id="IPR016024">
    <property type="entry name" value="ARM-type_fold"/>
</dbReference>
<dbReference type="GO" id="GO:0045943">
    <property type="term" value="P:positive regulation of transcription by RNA polymerase I"/>
    <property type="evidence" value="ECO:0007669"/>
    <property type="project" value="TreeGrafter"/>
</dbReference>
<evidence type="ECO:0000256" key="1">
    <source>
        <dbReference type="ARBA" id="ARBA00004604"/>
    </source>
</evidence>
<comment type="subunit">
    <text evidence="8">Component of the ribosomal small subunit (SSU) processome.</text>
</comment>
<dbReference type="Pfam" id="PF23243">
    <property type="entry name" value="HEAT_HEATR1"/>
    <property type="match status" value="1"/>
</dbReference>
<sequence>MTSLQDQLKRIGTADLRNVTEGTRRHKASFLFTSREAADQDLETIYSIALNGIMELVIIDSKFGSFQKTLFSEKMKGYDRVLQTAEDNAKLDKSIAAFLHQLSPYFLLKPAGKTIEWLIRRFRVQDFNVEAVLACILPYHETKSFVRMVSLLQIQENTSWSFLLPVKKSNIPLDRSMLVKAMKKSRRILSFVCKTVIDTPVPFQILYSFFAATLTDFVNAINRVTDDTMVALLPYLIDSLTRRENPELQIAAYMVVSQLSTREALSQDALLTITNKMILNHNEALFGHCLLTIVHLAQSQQSFQGFSHKAIKRVFKAPAFESCFREIAQKYATDRFMSLTMSEFCRSVPKSTEKAELLNSLAMDGLLSHENIRLLSSCAIKGYLQESTNKNYIDAFRPLLVTLSQRYIEDLDMVLEEQIKNVKDDADQSKALYEFSAAGFKGTGHEIVQEANTTLYLSLNSPAASTRLLAMRRLVNVIKDEDSPLVKNPEIIESSLLRCLDSFNELLSYAVCDIPGHLLKFVPGQKILAALSQLLQERGAFRKEAVPVFKFLLGDFSKQYPESLSDVARVLAVFVFAAPANIVKELIKQVKQIHLDKKSILGSFLEHVREIVQSAGKGNNVISKSFIEKEATNLSTTKGNHVVILDFWTQMIHGGTIPEKIVSLLIITKAMKKQQSNTFNFTLVINAILDSMTKDEKLAIYQTQLPTDQYTVDGNLPDMTFDMLRMVHDLPKSTMTNLIQYTFSVTVASLQAQPTSVDWYNVKDQQQYAELLKKLFGTFVGGPTLGCFEPMLAALVARHLKEGVFAFLMSIWIDQGYSTAVRARSLQIVTSLMSQYVDGDNDLQHIIPSLLVPLHDTEQQIRVCATQCLRQLRRLYVRHGLIKKNDKAQTNDTKKSAALSVLSASTIYARSDIIIKDIRTQYIANFIDVLSTRSHELTEDHGCVLKLIGNFFDASEASKDKQIKTQGANVLKLLLDHIKASPSTHIQVALLDLLDDIHVPQKLQAVLPLLEAKVKNSTLMGLLVRCYLPENAAQFGKVSDKSFPLFIQLLQSCNTLADEDDEGWKMSTRRFALKQISAEFFQSAKENQQREIFNVLIDIATNAEQHDVHLAKKVLNQIRIPVKLYDEFLASVVTGLNQTIVNTETTKRARKEKAQPKVDLYELVTVLELLESTVVEKDVLLVKRLFDTLAAMINAELRDAPVSLEYISQLIMSALTRIIRAAEDHKESLEESTLRVDSVVQCIRTTSNPQTHNQALLLMATIASIYPEIVLHNIMTVFTFMGANVLRQDDNYSFQVIHQTLEKIIPPLVESSRREYESQAAITLQIKPIIKVFVDALIHIPKHRRLPLFTVLIRTLGEDEFLYAIISLLLEKYAVKFSKEDESESLAEFCKAISQQFKPETQINAVYSLLNDLHVLPNDKPVQEDNNKHDVDMSVTGTTVFDLSEHSAKDLRRYKVIVLNYIDQLLVSRTFLAKIIEGMNADQDFEEKMQPRYLKTTELLLKILSYFGEYRERYAVSQGAKPGIVKFWRGTIKVVYDVLDRVNGLLSLHTFVDVISHLLKHSDVLVRRKAMNLFNERVAIFEQNISSEEEELLVGMTKEFYAVIENEGRLGSSEEDGAINKQSALLCISALARFSGNVYPAPFVDGLPIILGSECLQLPNIQVKISSLSCLAVICQATGPRSIPHLPKFMPIIVELLSNNVKGENPSIMLRLAIVGCLETIVAELPHFMSPYISKMLTALLASAIYEHDNEDPQMVLVENKATEVLSTMAIKVPPRVLLNPVFACYEFAMGQGKKSALAVISMISDTVQTMNNDVMVSHYKQIFKFFLLAFDIRRTYKDKFDNLEIDGLESAMINVFLDLVMKLNETLFKPLYLKIVDWATVELAADGNKEEEEGQNEDIEKRVLFFYKLLDSLFDRLKSIVTPYFGYVIDDVIGRLEQYVSGESVPNTLWNYIMLALRKSFQYDNDNLWNASKLDKILDPVVDQMMVMGESETPDQYLNRMSTYLVPLLGQMAQTAANDTLWKPMNYKVLMKTREDVPEIRLAALKCLEEFYVRMGEEWLLFLAESISFLAELMEDDDRRVEKLVQQVNAQIELHLGESLDKFFN</sequence>
<comment type="function">
    <text evidence="8">Involved in nucleolar processing of pre-18S ribosomal RNA.</text>
</comment>
<dbReference type="GO" id="GO:0032040">
    <property type="term" value="C:small-subunit processome"/>
    <property type="evidence" value="ECO:0007669"/>
    <property type="project" value="TreeGrafter"/>
</dbReference>
<keyword evidence="4 8" id="KW-0690">Ribosome biogenesis</keyword>
<evidence type="ECO:0000256" key="2">
    <source>
        <dbReference type="ARBA" id="ARBA00010559"/>
    </source>
</evidence>
<dbReference type="GO" id="GO:0034455">
    <property type="term" value="C:t-UTP complex"/>
    <property type="evidence" value="ECO:0007669"/>
    <property type="project" value="TreeGrafter"/>
</dbReference>
<dbReference type="PANTHER" id="PTHR13457:SF1">
    <property type="entry name" value="HEAT REPEAT-CONTAINING PROTEIN 1"/>
    <property type="match status" value="1"/>
</dbReference>
<evidence type="ECO:0000256" key="8">
    <source>
        <dbReference type="RuleBase" id="RU367065"/>
    </source>
</evidence>
<dbReference type="Pfam" id="PF12397">
    <property type="entry name" value="U3snoRNP10"/>
    <property type="match status" value="1"/>
</dbReference>
<comment type="similarity">
    <text evidence="2 8">Belongs to the HEATR1/UTP10 family.</text>
</comment>
<evidence type="ECO:0000313" key="10">
    <source>
        <dbReference type="EMBL" id="KAG2221447.1"/>
    </source>
</evidence>
<comment type="subcellular location">
    <subcellularLocation>
        <location evidence="1 8">Nucleus</location>
        <location evidence="1 8">Nucleolus</location>
    </subcellularLocation>
</comment>
<evidence type="ECO:0000259" key="9">
    <source>
        <dbReference type="SMART" id="SM01036"/>
    </source>
</evidence>
<evidence type="ECO:0000256" key="6">
    <source>
        <dbReference type="ARBA" id="ARBA00023242"/>
    </source>
</evidence>